<evidence type="ECO:0000256" key="5">
    <source>
        <dbReference type="ARBA" id="ARBA00022598"/>
    </source>
</evidence>
<evidence type="ECO:0000256" key="8">
    <source>
        <dbReference type="ARBA" id="ARBA00022755"/>
    </source>
</evidence>
<organism evidence="18 19">
    <name type="scientific">Pseudovibrio exalbescens</name>
    <dbReference type="NCBI Taxonomy" id="197461"/>
    <lineage>
        <taxon>Bacteria</taxon>
        <taxon>Pseudomonadati</taxon>
        <taxon>Pseudomonadota</taxon>
        <taxon>Alphaproteobacteria</taxon>
        <taxon>Hyphomicrobiales</taxon>
        <taxon>Stappiaceae</taxon>
        <taxon>Pseudovibrio</taxon>
    </lineage>
</organism>
<dbReference type="SMART" id="SM01210">
    <property type="entry name" value="GARS_C"/>
    <property type="match status" value="1"/>
</dbReference>
<dbReference type="SUPFAM" id="SSF51246">
    <property type="entry name" value="Rudiment single hybrid motif"/>
    <property type="match status" value="1"/>
</dbReference>
<dbReference type="GO" id="GO:0005524">
    <property type="term" value="F:ATP binding"/>
    <property type="evidence" value="ECO:0007669"/>
    <property type="project" value="UniProtKB-UniRule"/>
</dbReference>
<dbReference type="UniPathway" id="UPA00074">
    <property type="reaction ID" value="UER00125"/>
</dbReference>
<dbReference type="InterPro" id="IPR020562">
    <property type="entry name" value="PRibGlycinamide_synth_N"/>
</dbReference>
<evidence type="ECO:0000256" key="15">
    <source>
        <dbReference type="HAMAP-Rule" id="MF_00138"/>
    </source>
</evidence>
<evidence type="ECO:0000256" key="9">
    <source>
        <dbReference type="ARBA" id="ARBA00022840"/>
    </source>
</evidence>
<dbReference type="InterPro" id="IPR000115">
    <property type="entry name" value="PRibGlycinamide_synth"/>
</dbReference>
<dbReference type="SUPFAM" id="SSF52440">
    <property type="entry name" value="PreATP-grasp domain"/>
    <property type="match status" value="1"/>
</dbReference>
<dbReference type="GO" id="GO:0006189">
    <property type="term" value="P:'de novo' IMP biosynthetic process"/>
    <property type="evidence" value="ECO:0007669"/>
    <property type="project" value="UniProtKB-UniRule"/>
</dbReference>
<dbReference type="InterPro" id="IPR011054">
    <property type="entry name" value="Rudment_hybrid_motif"/>
</dbReference>
<dbReference type="AlphaFoldDB" id="A0A1U7JCN9"/>
<accession>A0A1U7JCN9</accession>
<proteinExistence type="inferred from homology"/>
<dbReference type="FunFam" id="3.40.50.20:FF:000006">
    <property type="entry name" value="Phosphoribosylamine--glycine ligase, chloroplastic"/>
    <property type="match status" value="1"/>
</dbReference>
<evidence type="ECO:0000256" key="7">
    <source>
        <dbReference type="ARBA" id="ARBA00022741"/>
    </source>
</evidence>
<dbReference type="InterPro" id="IPR020559">
    <property type="entry name" value="PRibGlycinamide_synth_CS"/>
</dbReference>
<evidence type="ECO:0000256" key="13">
    <source>
        <dbReference type="ARBA" id="ARBA00042242"/>
    </source>
</evidence>
<dbReference type="EC" id="6.3.4.13" evidence="4 15"/>
<comment type="similarity">
    <text evidence="12 15">Belongs to the GARS family.</text>
</comment>
<comment type="cofactor">
    <cofactor evidence="1">
        <name>Mn(2+)</name>
        <dbReference type="ChEBI" id="CHEBI:29035"/>
    </cofactor>
</comment>
<evidence type="ECO:0000313" key="18">
    <source>
        <dbReference type="EMBL" id="OKL42475.1"/>
    </source>
</evidence>
<dbReference type="STRING" id="197461.A3843_17545"/>
<dbReference type="PROSITE" id="PS00184">
    <property type="entry name" value="GARS"/>
    <property type="match status" value="1"/>
</dbReference>
<dbReference type="PANTHER" id="PTHR43472:SF1">
    <property type="entry name" value="PHOSPHORIBOSYLAMINE--GLYCINE LIGASE, CHLOROPLASTIC"/>
    <property type="match status" value="1"/>
</dbReference>
<dbReference type="Pfam" id="PF02843">
    <property type="entry name" value="GARS_C"/>
    <property type="match status" value="1"/>
</dbReference>
<evidence type="ECO:0000256" key="12">
    <source>
        <dbReference type="ARBA" id="ARBA00038345"/>
    </source>
</evidence>
<evidence type="ECO:0000256" key="11">
    <source>
        <dbReference type="ARBA" id="ARBA00023211"/>
    </source>
</evidence>
<dbReference type="FunFam" id="3.90.600.10:FF:000001">
    <property type="entry name" value="Trifunctional purine biosynthetic protein adenosine-3"/>
    <property type="match status" value="1"/>
</dbReference>
<dbReference type="Gene3D" id="3.30.470.20">
    <property type="entry name" value="ATP-grasp fold, B domain"/>
    <property type="match status" value="1"/>
</dbReference>
<evidence type="ECO:0000256" key="10">
    <source>
        <dbReference type="ARBA" id="ARBA00022842"/>
    </source>
</evidence>
<dbReference type="EMBL" id="LVVZ01000041">
    <property type="protein sequence ID" value="OKL42475.1"/>
    <property type="molecule type" value="Genomic_DNA"/>
</dbReference>
<dbReference type="InterPro" id="IPR011761">
    <property type="entry name" value="ATP-grasp"/>
</dbReference>
<reference evidence="18 19" key="1">
    <citation type="submission" date="2016-03" db="EMBL/GenBank/DDBJ databases">
        <title>Genome sequence of Nesiotobacter sp. nov., a moderately halophilic alphaproteobacterium isolated from the Yellow Sea, China.</title>
        <authorList>
            <person name="Zhang G."/>
            <person name="Zhang R."/>
        </authorList>
    </citation>
    <scope>NUCLEOTIDE SEQUENCE [LARGE SCALE GENOMIC DNA]</scope>
    <source>
        <strain evidence="18 19">WB1-6</strain>
    </source>
</reference>
<dbReference type="InterPro" id="IPR037123">
    <property type="entry name" value="PRibGlycinamide_synth_C_sf"/>
</dbReference>
<evidence type="ECO:0000256" key="16">
    <source>
        <dbReference type="PROSITE-ProRule" id="PRU00409"/>
    </source>
</evidence>
<comment type="caution">
    <text evidence="18">The sequence shown here is derived from an EMBL/GenBank/DDBJ whole genome shotgun (WGS) entry which is preliminary data.</text>
</comment>
<evidence type="ECO:0000313" key="19">
    <source>
        <dbReference type="Proteomes" id="UP000185783"/>
    </source>
</evidence>
<dbReference type="GO" id="GO:0046872">
    <property type="term" value="F:metal ion binding"/>
    <property type="evidence" value="ECO:0007669"/>
    <property type="project" value="UniProtKB-KW"/>
</dbReference>
<comment type="pathway">
    <text evidence="3 15">Purine metabolism; IMP biosynthesis via de novo pathway; N(1)-(5-phospho-D-ribosyl)glycinamide from 5-phospho-alpha-D-ribose 1-diphosphate: step 2/2.</text>
</comment>
<name>A0A1U7JCN9_9HYPH</name>
<sequence length="426" mass="45067">MNVLLIGSGGREHALAWALAKSPVLNRLFVAPGNAGTEELAQNVTLDVSDHDAVVDFCEENAISFVVVGPEVPLVDGLADTLEAANIRTFGPSQAAARLEGSKAFTKEMCMRAGVPTAAYGRFDTAEAAKSYVKTQGAPIVIKADGLAAGKGVTIAQTEAEALRAIDECFDGTFGAAGAEVVIEEFLEGEEASFFVLSDGENALPLATAQDHKRAFDNDTGPNTGGMGAYSPAPVMTEEMVERVMTQIIKPTIKDMKDQGCPFKGVLYAGLMITSDGPKLIEYNVRFGDPECQVLMMRLKSDVLPALLACSEGILDDLETEWTDEPAVTVVMAANGYPGSYERGTVIKGVAAAAEDPDVEIFHAGTKLVDGALTAAGGRVLNVTARGKTVSDAQAKAYAAIKKIDWPKGFNRTDIGWRAIEREQQG</sequence>
<dbReference type="FunFam" id="3.30.470.20:FF:000031">
    <property type="entry name" value="Phosphoribosylamine--glycine ligase"/>
    <property type="match status" value="1"/>
</dbReference>
<evidence type="ECO:0000256" key="14">
    <source>
        <dbReference type="ARBA" id="ARBA00042864"/>
    </source>
</evidence>
<dbReference type="RefSeq" id="WP_028482502.1">
    <property type="nucleotide sequence ID" value="NZ_LVVZ01000041.1"/>
</dbReference>
<keyword evidence="7 16" id="KW-0547">Nucleotide-binding</keyword>
<dbReference type="NCBIfam" id="TIGR00877">
    <property type="entry name" value="purD"/>
    <property type="match status" value="1"/>
</dbReference>
<dbReference type="InterPro" id="IPR013815">
    <property type="entry name" value="ATP_grasp_subdomain_1"/>
</dbReference>
<dbReference type="HAMAP" id="MF_00138">
    <property type="entry name" value="GARS"/>
    <property type="match status" value="1"/>
</dbReference>
<dbReference type="SMART" id="SM01209">
    <property type="entry name" value="GARS_A"/>
    <property type="match status" value="1"/>
</dbReference>
<gene>
    <name evidence="15" type="primary">purD</name>
    <name evidence="18" type="ORF">A3843_17545</name>
</gene>
<comment type="cofactor">
    <cofactor evidence="2">
        <name>Mg(2+)</name>
        <dbReference type="ChEBI" id="CHEBI:18420"/>
    </cofactor>
</comment>
<keyword evidence="19" id="KW-1185">Reference proteome</keyword>
<keyword evidence="5 15" id="KW-0436">Ligase</keyword>
<dbReference type="Pfam" id="PF01071">
    <property type="entry name" value="GARS_A"/>
    <property type="match status" value="1"/>
</dbReference>
<evidence type="ECO:0000256" key="6">
    <source>
        <dbReference type="ARBA" id="ARBA00022723"/>
    </source>
</evidence>
<evidence type="ECO:0000256" key="3">
    <source>
        <dbReference type="ARBA" id="ARBA00005174"/>
    </source>
</evidence>
<dbReference type="GO" id="GO:0009113">
    <property type="term" value="P:purine nucleobase biosynthetic process"/>
    <property type="evidence" value="ECO:0007669"/>
    <property type="project" value="InterPro"/>
</dbReference>
<comment type="catalytic activity">
    <reaction evidence="15">
        <text>5-phospho-beta-D-ribosylamine + glycine + ATP = N(1)-(5-phospho-beta-D-ribosyl)glycinamide + ADP + phosphate + H(+)</text>
        <dbReference type="Rhea" id="RHEA:17453"/>
        <dbReference type="ChEBI" id="CHEBI:15378"/>
        <dbReference type="ChEBI" id="CHEBI:30616"/>
        <dbReference type="ChEBI" id="CHEBI:43474"/>
        <dbReference type="ChEBI" id="CHEBI:57305"/>
        <dbReference type="ChEBI" id="CHEBI:58681"/>
        <dbReference type="ChEBI" id="CHEBI:143788"/>
        <dbReference type="ChEBI" id="CHEBI:456216"/>
        <dbReference type="EC" id="6.3.4.13"/>
    </reaction>
</comment>
<dbReference type="InterPro" id="IPR020560">
    <property type="entry name" value="PRibGlycinamide_synth_C-dom"/>
</dbReference>
<evidence type="ECO:0000256" key="4">
    <source>
        <dbReference type="ARBA" id="ARBA00013255"/>
    </source>
</evidence>
<dbReference type="Pfam" id="PF02844">
    <property type="entry name" value="GARS_N"/>
    <property type="match status" value="1"/>
</dbReference>
<keyword evidence="8 15" id="KW-0658">Purine biosynthesis</keyword>
<evidence type="ECO:0000259" key="17">
    <source>
        <dbReference type="PROSITE" id="PS50975"/>
    </source>
</evidence>
<keyword evidence="6" id="KW-0479">Metal-binding</keyword>
<keyword evidence="9 16" id="KW-0067">ATP-binding</keyword>
<dbReference type="Gene3D" id="3.30.1490.20">
    <property type="entry name" value="ATP-grasp fold, A domain"/>
    <property type="match status" value="1"/>
</dbReference>
<dbReference type="Gene3D" id="3.90.600.10">
    <property type="entry name" value="Phosphoribosylglycinamide synthetase, C-terminal domain"/>
    <property type="match status" value="1"/>
</dbReference>
<dbReference type="InterPro" id="IPR020561">
    <property type="entry name" value="PRibGlycinamid_synth_ATP-grasp"/>
</dbReference>
<dbReference type="PANTHER" id="PTHR43472">
    <property type="entry name" value="PHOSPHORIBOSYLAMINE--GLYCINE LIGASE"/>
    <property type="match status" value="1"/>
</dbReference>
<dbReference type="InterPro" id="IPR016185">
    <property type="entry name" value="PreATP-grasp_dom_sf"/>
</dbReference>
<feature type="domain" description="ATP-grasp" evidence="17">
    <location>
        <begin position="107"/>
        <end position="312"/>
    </location>
</feature>
<dbReference type="SUPFAM" id="SSF56059">
    <property type="entry name" value="Glutathione synthetase ATP-binding domain-like"/>
    <property type="match status" value="1"/>
</dbReference>
<dbReference type="Gene3D" id="3.40.50.20">
    <property type="match status" value="1"/>
</dbReference>
<dbReference type="Proteomes" id="UP000185783">
    <property type="component" value="Unassembled WGS sequence"/>
</dbReference>
<evidence type="ECO:0000256" key="2">
    <source>
        <dbReference type="ARBA" id="ARBA00001946"/>
    </source>
</evidence>
<protein>
    <recommendedName>
        <fullName evidence="4 15">Phosphoribosylamine--glycine ligase</fullName>
        <ecNumber evidence="4 15">6.3.4.13</ecNumber>
    </recommendedName>
    <alternativeName>
        <fullName evidence="15">GARS</fullName>
    </alternativeName>
    <alternativeName>
        <fullName evidence="13 15">Glycinamide ribonucleotide synthetase</fullName>
    </alternativeName>
    <alternativeName>
        <fullName evidence="14 15">Phosphoribosylglycinamide synthetase</fullName>
    </alternativeName>
</protein>
<dbReference type="GO" id="GO:0004637">
    <property type="term" value="F:phosphoribosylamine-glycine ligase activity"/>
    <property type="evidence" value="ECO:0007669"/>
    <property type="project" value="UniProtKB-UniRule"/>
</dbReference>
<keyword evidence="10" id="KW-0460">Magnesium</keyword>
<evidence type="ECO:0000256" key="1">
    <source>
        <dbReference type="ARBA" id="ARBA00001936"/>
    </source>
</evidence>
<dbReference type="PROSITE" id="PS50975">
    <property type="entry name" value="ATP_GRASP"/>
    <property type="match status" value="1"/>
</dbReference>
<keyword evidence="11" id="KW-0464">Manganese</keyword>